<dbReference type="InterPro" id="IPR009609">
    <property type="entry name" value="Phosphonate_metab_PhnG"/>
</dbReference>
<keyword evidence="3" id="KW-1185">Reference proteome</keyword>
<feature type="region of interest" description="Disordered" evidence="1">
    <location>
        <begin position="124"/>
        <end position="153"/>
    </location>
</feature>
<evidence type="ECO:0000256" key="1">
    <source>
        <dbReference type="SAM" id="MobiDB-lite"/>
    </source>
</evidence>
<dbReference type="KEGG" id="nmo:Nmlp_1916"/>
<evidence type="ECO:0000313" key="3">
    <source>
        <dbReference type="Proteomes" id="UP000011867"/>
    </source>
</evidence>
<sequence>MVTVEYMTDPYDRSDRFELLAACDAERLVAHADAVIDGGSEVRVLQSPSPQLVMQQVVDPVARQPFNLGEVLVTAAEVALDEKKGFAMRPGKAEKPALSAAVVDAAVEGEHPLAEEMVASLEAAASEREGTRRQRWGETRQTTVEFEEMEDHT</sequence>
<dbReference type="GO" id="GO:0015716">
    <property type="term" value="P:organic phosphonate transport"/>
    <property type="evidence" value="ECO:0007669"/>
    <property type="project" value="InterPro"/>
</dbReference>
<dbReference type="GO" id="GO:0019634">
    <property type="term" value="P:organic phosphonate metabolic process"/>
    <property type="evidence" value="ECO:0007669"/>
    <property type="project" value="InterPro"/>
</dbReference>
<dbReference type="AlphaFoldDB" id="M1XKL3"/>
<organism evidence="2 3">
    <name type="scientific">Natronomonas moolapensis (strain DSM 18674 / CECT 7526 / JCM 14361 / 8.8.11)</name>
    <dbReference type="NCBI Taxonomy" id="268739"/>
    <lineage>
        <taxon>Archaea</taxon>
        <taxon>Methanobacteriati</taxon>
        <taxon>Methanobacteriota</taxon>
        <taxon>Stenosarchaea group</taxon>
        <taxon>Halobacteria</taxon>
        <taxon>Halobacteriales</taxon>
        <taxon>Natronomonadaceae</taxon>
        <taxon>Natronomonas</taxon>
    </lineage>
</organism>
<reference evidence="2 3" key="1">
    <citation type="journal article" date="2013" name="Genome Announc.">
        <title>Genome of the haloarchaeon Natronomonas moolapensis, a neutrophilic member of a previously haloalkaliphilic genus.</title>
        <authorList>
            <person name="Dyall-Smith M.L."/>
            <person name="Pfeiffer F."/>
            <person name="Oberwinkler T."/>
            <person name="Klee K."/>
            <person name="Rampp M."/>
            <person name="Palm P."/>
            <person name="Gross K."/>
            <person name="Schuster S.C."/>
            <person name="Oesterhelt D."/>
        </authorList>
    </citation>
    <scope>NUCLEOTIDE SEQUENCE [LARGE SCALE GENOMIC DNA]</scope>
    <source>
        <strain evidence="3">DSM 18674 / JCM 14361 / 8.8.11</strain>
    </source>
</reference>
<dbReference type="HOGENOM" id="CLU_109242_1_0_2"/>
<dbReference type="NCBIfam" id="TIGR03293">
    <property type="entry name" value="PhnG_redo"/>
    <property type="match status" value="1"/>
</dbReference>
<dbReference type="Proteomes" id="UP000011867">
    <property type="component" value="Chromosome"/>
</dbReference>
<feature type="compositionally biased region" description="Basic and acidic residues" evidence="1">
    <location>
        <begin position="125"/>
        <end position="138"/>
    </location>
</feature>
<evidence type="ECO:0000313" key="2">
    <source>
        <dbReference type="EMBL" id="CCQ36104.1"/>
    </source>
</evidence>
<dbReference type="STRING" id="268739.Nmlp_1916"/>
<dbReference type="eggNOG" id="arCOG00188">
    <property type="taxonomic scope" value="Archaea"/>
</dbReference>
<name>M1XKL3_NATM8</name>
<gene>
    <name evidence="2" type="primary">phnG</name>
    <name evidence="2" type="ordered locus">Nmlp_1916</name>
</gene>
<proteinExistence type="predicted"/>
<accession>M1XKL3</accession>
<dbReference type="EMBL" id="HF582854">
    <property type="protein sequence ID" value="CCQ36104.1"/>
    <property type="molecule type" value="Genomic_DNA"/>
</dbReference>
<dbReference type="Pfam" id="PF06754">
    <property type="entry name" value="PhnG"/>
    <property type="match status" value="1"/>
</dbReference>
<protein>
    <submittedName>
        <fullName evidence="2">Alkylphosphonate cleavage complex subunit PhnG</fullName>
    </submittedName>
</protein>